<evidence type="ECO:0000256" key="1">
    <source>
        <dbReference type="ARBA" id="ARBA00007529"/>
    </source>
</evidence>
<sequence length="241" mass="25265">MRSRLQYSVIDAHSAGAPARVVVAGAPRVSGATMAEIRATYEREHDDVRKFLMYEPRGFSEMCGSILMPPCDSRADFGIVFIETGGWMTMCGAGTIGAATVVVETGMVAAVEPVTTVTFDTPAGLVVAEVEVANGAVQGVTIENVPSFLYQADLAVEVPGHGTVSVDIAYGGNFYAIAPVSAFGLSVIPEHTAQLAEAARRVRDAVNKAVTVEHPTEGPAGPIPLVILAEDEPESDGAYRN</sequence>
<accession>A0ABX1JL58</accession>
<dbReference type="Proteomes" id="UP000715441">
    <property type="component" value="Unassembled WGS sequence"/>
</dbReference>
<proteinExistence type="inferred from homology"/>
<evidence type="ECO:0000313" key="3">
    <source>
        <dbReference type="Proteomes" id="UP000715441"/>
    </source>
</evidence>
<dbReference type="PANTHER" id="PTHR33442:SF5">
    <property type="entry name" value="BIFUNCTIONAL TRANS-3-HYDROXY-L-PROLINE DEHYDRATASE_2-EPIMERASE"/>
    <property type="match status" value="1"/>
</dbReference>
<comment type="similarity">
    <text evidence="1">Belongs to the proline racemase family.</text>
</comment>
<dbReference type="Gene3D" id="3.10.310.10">
    <property type="entry name" value="Diaminopimelate Epimerase, Chain A, domain 1"/>
    <property type="match status" value="1"/>
</dbReference>
<reference evidence="2 3" key="1">
    <citation type="submission" date="2020-04" db="EMBL/GenBank/DDBJ databases">
        <title>Novel species.</title>
        <authorList>
            <person name="Teo W.F.A."/>
            <person name="Lipun K."/>
            <person name="Srisuk N."/>
            <person name="Duangmal K."/>
        </authorList>
    </citation>
    <scope>NUCLEOTIDE SEQUENCE [LARGE SCALE GENOMIC DNA]</scope>
    <source>
        <strain evidence="2 3">K13G38</strain>
    </source>
</reference>
<dbReference type="SUPFAM" id="SSF54506">
    <property type="entry name" value="Diaminopimelate epimerase-like"/>
    <property type="match status" value="1"/>
</dbReference>
<dbReference type="PANTHER" id="PTHR33442">
    <property type="entry name" value="TRANS-3-HYDROXY-L-PROLINE DEHYDRATASE"/>
    <property type="match status" value="1"/>
</dbReference>
<dbReference type="SFLD" id="SFLDS00028">
    <property type="entry name" value="Proline_Racemase"/>
    <property type="match status" value="1"/>
</dbReference>
<dbReference type="Pfam" id="PF05544">
    <property type="entry name" value="Pro_racemase"/>
    <property type="match status" value="1"/>
</dbReference>
<feature type="non-terminal residue" evidence="2">
    <location>
        <position position="241"/>
    </location>
</feature>
<keyword evidence="3" id="KW-1185">Reference proteome</keyword>
<dbReference type="RefSeq" id="WP_168524136.1">
    <property type="nucleotide sequence ID" value="NZ_JAAXLS010000099.1"/>
</dbReference>
<comment type="caution">
    <text evidence="2">The sequence shown here is derived from an EMBL/GenBank/DDBJ whole genome shotgun (WGS) entry which is preliminary data.</text>
</comment>
<dbReference type="EMBL" id="JAAXLS010000099">
    <property type="protein sequence ID" value="NKQ59401.1"/>
    <property type="molecule type" value="Genomic_DNA"/>
</dbReference>
<dbReference type="InterPro" id="IPR008794">
    <property type="entry name" value="Pro_racemase_fam"/>
</dbReference>
<name>A0ABX1JL58_9PSEU</name>
<protein>
    <submittedName>
        <fullName evidence="2">Proline racemase family protein</fullName>
    </submittedName>
</protein>
<evidence type="ECO:0000313" key="2">
    <source>
        <dbReference type="EMBL" id="NKQ59401.1"/>
    </source>
</evidence>
<organism evidence="2 3">
    <name type="scientific">Amycolatopsis acididurans</name>
    <dbReference type="NCBI Taxonomy" id="2724524"/>
    <lineage>
        <taxon>Bacteria</taxon>
        <taxon>Bacillati</taxon>
        <taxon>Actinomycetota</taxon>
        <taxon>Actinomycetes</taxon>
        <taxon>Pseudonocardiales</taxon>
        <taxon>Pseudonocardiaceae</taxon>
        <taxon>Amycolatopsis</taxon>
    </lineage>
</organism>
<gene>
    <name evidence="2" type="ORF">HFP15_41870</name>
</gene>